<dbReference type="EMBL" id="JASBNA010000014">
    <property type="protein sequence ID" value="KAK7687192.1"/>
    <property type="molecule type" value="Genomic_DNA"/>
</dbReference>
<accession>A0AAW0GBB0</accession>
<comment type="caution">
    <text evidence="3">The sequence shown here is derived from an EMBL/GenBank/DDBJ whole genome shotgun (WGS) entry which is preliminary data.</text>
</comment>
<feature type="compositionally biased region" description="Polar residues" evidence="1">
    <location>
        <begin position="224"/>
        <end position="242"/>
    </location>
</feature>
<feature type="compositionally biased region" description="Polar residues" evidence="1">
    <location>
        <begin position="128"/>
        <end position="150"/>
    </location>
</feature>
<feature type="compositionally biased region" description="Polar residues" evidence="1">
    <location>
        <begin position="275"/>
        <end position="343"/>
    </location>
</feature>
<organism evidence="3 4">
    <name type="scientific">Cerrena zonata</name>
    <dbReference type="NCBI Taxonomy" id="2478898"/>
    <lineage>
        <taxon>Eukaryota</taxon>
        <taxon>Fungi</taxon>
        <taxon>Dikarya</taxon>
        <taxon>Basidiomycota</taxon>
        <taxon>Agaricomycotina</taxon>
        <taxon>Agaricomycetes</taxon>
        <taxon>Polyporales</taxon>
        <taxon>Cerrenaceae</taxon>
        <taxon>Cerrena</taxon>
    </lineage>
</organism>
<proteinExistence type="predicted"/>
<keyword evidence="2" id="KW-0732">Signal</keyword>
<evidence type="ECO:0000313" key="3">
    <source>
        <dbReference type="EMBL" id="KAK7687192.1"/>
    </source>
</evidence>
<evidence type="ECO:0000256" key="2">
    <source>
        <dbReference type="SAM" id="SignalP"/>
    </source>
</evidence>
<gene>
    <name evidence="3" type="ORF">QCA50_009696</name>
</gene>
<dbReference type="AlphaFoldDB" id="A0AAW0GBB0"/>
<feature type="compositionally biased region" description="Low complexity" evidence="1">
    <location>
        <begin position="161"/>
        <end position="178"/>
    </location>
</feature>
<keyword evidence="4" id="KW-1185">Reference proteome</keyword>
<evidence type="ECO:0000256" key="1">
    <source>
        <dbReference type="SAM" id="MobiDB-lite"/>
    </source>
</evidence>
<protein>
    <submittedName>
        <fullName evidence="3">Uncharacterized protein</fullName>
    </submittedName>
</protein>
<name>A0AAW0GBB0_9APHY</name>
<feature type="region of interest" description="Disordered" evidence="1">
    <location>
        <begin position="106"/>
        <end position="343"/>
    </location>
</feature>
<feature type="compositionally biased region" description="Low complexity" evidence="1">
    <location>
        <begin position="201"/>
        <end position="213"/>
    </location>
</feature>
<sequence length="398" mass="40048">MHALTAFYALVLAQTYIVQGHPIQSSGLRSRATTSDALSNGSTLSKATSDPASMVDTVTCDVFGVKITDPQQAINQVQSKALQPPSSCDCTAEQFIALIEKQCSAPGSRHQSKIASRPNGGPQGSTGSGVSAQPNTYQPFQSVPNSNPGDNASRPPPPPTNGDNNGPGSGSSSDSNNSAIGSTHEDAVSNDHPASPPSAAPAPASQQTSEQPSVDPTEQKDATPTKSDNVNDDNTTASSAAVNSDPPVPANDTPKSEAKSDSGLTFNPQEDDSNKSNNDQTGSASGSINSDGSGQDTDPAPNTASPNGNGYASYGQPDTASSEPSANRINHSQKSVRPSQSGACNGLACVVQDIGAPILPGASTKSLTSGGLGNGLVSGMKGCPSGDISLCLDAATGQ</sequence>
<feature type="chain" id="PRO_5043564414" evidence="2">
    <location>
        <begin position="21"/>
        <end position="398"/>
    </location>
</feature>
<dbReference type="Proteomes" id="UP001385951">
    <property type="component" value="Unassembled WGS sequence"/>
</dbReference>
<feature type="signal peptide" evidence="2">
    <location>
        <begin position="1"/>
        <end position="20"/>
    </location>
</feature>
<feature type="region of interest" description="Disordered" evidence="1">
    <location>
        <begin position="27"/>
        <end position="50"/>
    </location>
</feature>
<reference evidence="3 4" key="1">
    <citation type="submission" date="2022-09" db="EMBL/GenBank/DDBJ databases">
        <authorList>
            <person name="Palmer J.M."/>
        </authorList>
    </citation>
    <scope>NUCLEOTIDE SEQUENCE [LARGE SCALE GENOMIC DNA]</scope>
    <source>
        <strain evidence="3 4">DSM 7382</strain>
    </source>
</reference>
<evidence type="ECO:0000313" key="4">
    <source>
        <dbReference type="Proteomes" id="UP001385951"/>
    </source>
</evidence>